<keyword evidence="2" id="KW-0722">Serine protease inhibitor</keyword>
<evidence type="ECO:0000256" key="3">
    <source>
        <dbReference type="ARBA" id="ARBA00023157"/>
    </source>
</evidence>
<sequence length="95" mass="10424">MKPCIEICKFASCDCKKGFLRNSLGKCVKPRDCTPQTTKCAKNETLYECGTACEPTCEKPNPGGCIEVCLVNRCQCSKGFVRHGLNCIAKKNCPK</sequence>
<dbReference type="InterPro" id="IPR002919">
    <property type="entry name" value="TIL_dom"/>
</dbReference>
<evidence type="ECO:0000256" key="2">
    <source>
        <dbReference type="ARBA" id="ARBA00022900"/>
    </source>
</evidence>
<dbReference type="EMBL" id="GL379851">
    <property type="protein sequence ID" value="EGT55553.1"/>
    <property type="molecule type" value="Genomic_DNA"/>
</dbReference>
<evidence type="ECO:0000259" key="4">
    <source>
        <dbReference type="Pfam" id="PF01826"/>
    </source>
</evidence>
<name>G0N8X9_CAEBE</name>
<feature type="domain" description="TIL" evidence="4">
    <location>
        <begin position="40"/>
        <end position="93"/>
    </location>
</feature>
<proteinExistence type="predicted"/>
<keyword evidence="6" id="KW-1185">Reference proteome</keyword>
<dbReference type="SUPFAM" id="SSF57567">
    <property type="entry name" value="Serine protease inhibitors"/>
    <property type="match status" value="2"/>
</dbReference>
<dbReference type="InterPro" id="IPR036084">
    <property type="entry name" value="Ser_inhib-like_sf"/>
</dbReference>
<dbReference type="GO" id="GO:0004867">
    <property type="term" value="F:serine-type endopeptidase inhibitor activity"/>
    <property type="evidence" value="ECO:0007669"/>
    <property type="project" value="UniProtKB-KW"/>
</dbReference>
<reference evidence="6" key="1">
    <citation type="submission" date="2011-07" db="EMBL/GenBank/DDBJ databases">
        <authorList>
            <consortium name="Caenorhabditis brenneri Sequencing and Analysis Consortium"/>
            <person name="Wilson R.K."/>
        </authorList>
    </citation>
    <scope>NUCLEOTIDE SEQUENCE [LARGE SCALE GENOMIC DNA]</scope>
    <source>
        <strain evidence="6">PB2801</strain>
    </source>
</reference>
<dbReference type="STRING" id="135651.G0N8X9"/>
<evidence type="ECO:0000256" key="1">
    <source>
        <dbReference type="ARBA" id="ARBA00022690"/>
    </source>
</evidence>
<dbReference type="OMA" id="QCIINTC"/>
<dbReference type="InterPro" id="IPR051368">
    <property type="entry name" value="SerProtInhib-TIL_Domain"/>
</dbReference>
<dbReference type="eggNOG" id="ENOG502SEN9">
    <property type="taxonomic scope" value="Eukaryota"/>
</dbReference>
<dbReference type="InParanoid" id="G0N8X9"/>
<dbReference type="HOGENOM" id="CLU_2499949_0_0_1"/>
<protein>
    <recommendedName>
        <fullName evidence="4">TIL domain-containing protein</fullName>
    </recommendedName>
</protein>
<evidence type="ECO:0000313" key="5">
    <source>
        <dbReference type="EMBL" id="EGT55553.1"/>
    </source>
</evidence>
<dbReference type="PANTHER" id="PTHR23259:SF75">
    <property type="entry name" value="SERINE PROTEASE INHIBITOR SWM-1-RELATED"/>
    <property type="match status" value="1"/>
</dbReference>
<evidence type="ECO:0000313" key="6">
    <source>
        <dbReference type="Proteomes" id="UP000008068"/>
    </source>
</evidence>
<dbReference type="Proteomes" id="UP000008068">
    <property type="component" value="Unassembled WGS sequence"/>
</dbReference>
<dbReference type="CDD" id="cd19941">
    <property type="entry name" value="TIL"/>
    <property type="match status" value="1"/>
</dbReference>
<dbReference type="OrthoDB" id="5912264at2759"/>
<keyword evidence="3" id="KW-1015">Disulfide bond</keyword>
<accession>G0N8X9</accession>
<organism evidence="6">
    <name type="scientific">Caenorhabditis brenneri</name>
    <name type="common">Nematode worm</name>
    <dbReference type="NCBI Taxonomy" id="135651"/>
    <lineage>
        <taxon>Eukaryota</taxon>
        <taxon>Metazoa</taxon>
        <taxon>Ecdysozoa</taxon>
        <taxon>Nematoda</taxon>
        <taxon>Chromadorea</taxon>
        <taxon>Rhabditida</taxon>
        <taxon>Rhabditina</taxon>
        <taxon>Rhabditomorpha</taxon>
        <taxon>Rhabditoidea</taxon>
        <taxon>Rhabditidae</taxon>
        <taxon>Peloderinae</taxon>
        <taxon>Caenorhabditis</taxon>
    </lineage>
</organism>
<dbReference type="Pfam" id="PF01826">
    <property type="entry name" value="TIL"/>
    <property type="match status" value="1"/>
</dbReference>
<dbReference type="PANTHER" id="PTHR23259">
    <property type="entry name" value="RIDDLE"/>
    <property type="match status" value="1"/>
</dbReference>
<gene>
    <name evidence="5" type="ORF">CAEBREN_16572</name>
</gene>
<dbReference type="AlphaFoldDB" id="G0N8X9"/>
<dbReference type="Gene3D" id="2.10.25.10">
    <property type="entry name" value="Laminin"/>
    <property type="match status" value="2"/>
</dbReference>
<keyword evidence="1" id="KW-0646">Protease inhibitor</keyword>